<keyword evidence="4" id="KW-0833">Ubl conjugation pathway</keyword>
<keyword evidence="2" id="KW-0132">Cell division</keyword>
<accession>I7MF86</accession>
<evidence type="ECO:0000313" key="8">
    <source>
        <dbReference type="EMBL" id="EAR83717.2"/>
    </source>
</evidence>
<feature type="domain" description="Cullin family profile" evidence="7">
    <location>
        <begin position="479"/>
        <end position="687"/>
    </location>
</feature>
<organism evidence="8 9">
    <name type="scientific">Tetrahymena thermophila (strain SB210)</name>
    <dbReference type="NCBI Taxonomy" id="312017"/>
    <lineage>
        <taxon>Eukaryota</taxon>
        <taxon>Sar</taxon>
        <taxon>Alveolata</taxon>
        <taxon>Ciliophora</taxon>
        <taxon>Intramacronucleata</taxon>
        <taxon>Oligohymenophorea</taxon>
        <taxon>Hymenostomatida</taxon>
        <taxon>Tetrahymenina</taxon>
        <taxon>Tetrahymenidae</taxon>
        <taxon>Tetrahymena</taxon>
    </lineage>
</organism>
<evidence type="ECO:0000256" key="4">
    <source>
        <dbReference type="ARBA" id="ARBA00022786"/>
    </source>
</evidence>
<dbReference type="GO" id="GO:0005680">
    <property type="term" value="C:anaphase-promoting complex"/>
    <property type="evidence" value="ECO:0007669"/>
    <property type="project" value="TreeGrafter"/>
</dbReference>
<evidence type="ECO:0000256" key="5">
    <source>
        <dbReference type="ARBA" id="ARBA00023306"/>
    </source>
</evidence>
<dbReference type="AlphaFoldDB" id="I7MF86"/>
<reference evidence="9" key="1">
    <citation type="journal article" date="2006" name="PLoS Biol.">
        <title>Macronuclear genome sequence of the ciliate Tetrahymena thermophila, a model eukaryote.</title>
        <authorList>
            <person name="Eisen J.A."/>
            <person name="Coyne R.S."/>
            <person name="Wu M."/>
            <person name="Wu D."/>
            <person name="Thiagarajan M."/>
            <person name="Wortman J.R."/>
            <person name="Badger J.H."/>
            <person name="Ren Q."/>
            <person name="Amedeo P."/>
            <person name="Jones K.M."/>
            <person name="Tallon L.J."/>
            <person name="Delcher A.L."/>
            <person name="Salzberg S.L."/>
            <person name="Silva J.C."/>
            <person name="Haas B.J."/>
            <person name="Majoros W.H."/>
            <person name="Farzad M."/>
            <person name="Carlton J.M."/>
            <person name="Smith R.K. Jr."/>
            <person name="Garg J."/>
            <person name="Pearlman R.E."/>
            <person name="Karrer K.M."/>
            <person name="Sun L."/>
            <person name="Manning G."/>
            <person name="Elde N.C."/>
            <person name="Turkewitz A.P."/>
            <person name="Asai D.J."/>
            <person name="Wilkes D.E."/>
            <person name="Wang Y."/>
            <person name="Cai H."/>
            <person name="Collins K."/>
            <person name="Stewart B.A."/>
            <person name="Lee S.R."/>
            <person name="Wilamowska K."/>
            <person name="Weinberg Z."/>
            <person name="Ruzzo W.L."/>
            <person name="Wloga D."/>
            <person name="Gaertig J."/>
            <person name="Frankel J."/>
            <person name="Tsao C.-C."/>
            <person name="Gorovsky M.A."/>
            <person name="Keeling P.J."/>
            <person name="Waller R.F."/>
            <person name="Patron N.J."/>
            <person name="Cherry J.M."/>
            <person name="Stover N.A."/>
            <person name="Krieger C.J."/>
            <person name="del Toro C."/>
            <person name="Ryder H.F."/>
            <person name="Williamson S.C."/>
            <person name="Barbeau R.A."/>
            <person name="Hamilton E.P."/>
            <person name="Orias E."/>
        </authorList>
    </citation>
    <scope>NUCLEOTIDE SEQUENCE [LARGE SCALE GENOMIC DNA]</scope>
    <source>
        <strain evidence="9">SB210</strain>
    </source>
</reference>
<dbReference type="PANTHER" id="PTHR45957">
    <property type="entry name" value="ANAPHASE-PROMOTING COMPLEX SUBUNIT 2"/>
    <property type="match status" value="1"/>
</dbReference>
<protein>
    <recommendedName>
        <fullName evidence="1">Anaphase-promoting complex subunit 2</fullName>
    </recommendedName>
</protein>
<dbReference type="GO" id="GO:0070979">
    <property type="term" value="P:protein K11-linked ubiquitination"/>
    <property type="evidence" value="ECO:0007669"/>
    <property type="project" value="TreeGrafter"/>
</dbReference>
<sequence length="842" mass="100032">MNIFEIFQHDEYIKQNPEILQFIYEMQKEWIDFKGIIDKLFVDLEYNKLKVREQWNVITQKRQPLVRIIREYYFNKFEKHMLKEYKDEFYSILNLDRTESEINTQNFIKALLSLNKKYEIHMNFLQDLDLECEEMQKKQNLSVNLSQIFSLNLIEIANLNENIYAFYRKELIKFMKFVLKEHSSQIDQSLITESRRTLIENEPENFQVDIYQNFFQISIELGFYTKSLQILNEVLVKDIQEYIESQQEALQNNTPILKRCISYFSNFHLNFLQVIAQSVKTISSKEIQLEQLQGELKILQDQLLSKIYEIYGKICIQNIFRIVLEFPESYELVQELKEIVEKTNLIFDMCDFLSSQISQRLLIPGVITTNILSQYINCLQILQIIDPKALILEKVTFPIKNYLLKRNDTLRCIIEHLTDDKNTNKLVQERLKIPSKFQSYDLSSDEDENEAEKWEVQYLNQKKSEAIKIKYQESDLLSILVNLYGSQESFISEYQNMLAEKMMGTRNFDIDEEIKNLELLKLRCGDYSLQTCNIIVKDVKDSKRIDNLIHSYKKPINPEASLKNPLLSIDQLHCMFVSKGYWPINYEVEGFPLPSYLEPLFQEYAKRFERNRAMRKLIWHTNLGHVNLTLTFDNGEFEFKCLPIHAILIGYFDETRFNPEKGVSSDFLSQETQLSQNQVKQKMAFWVHKGVVREFKKQVPKAQSSNFKNFQGYNEEGAENADNDVNVYFPVRVYEKFRDSENLIYCEDEENEMILRDQSYIGFENTQFIKYIENLIISILNKTGPRSASQLHCLLKTLYKTDLEYPVQEDQIKDVLRNMSQKHKLIFNGEDYSLPISQEKVQ</sequence>
<proteinExistence type="inferred from homology"/>
<dbReference type="PROSITE" id="PS50069">
    <property type="entry name" value="CULLIN_2"/>
    <property type="match status" value="1"/>
</dbReference>
<evidence type="ECO:0000256" key="6">
    <source>
        <dbReference type="PROSITE-ProRule" id="PRU00330"/>
    </source>
</evidence>
<dbReference type="InterPro" id="IPR014786">
    <property type="entry name" value="ANAPC2_C"/>
</dbReference>
<dbReference type="InterPro" id="IPR036317">
    <property type="entry name" value="Cullin_homology_sf"/>
</dbReference>
<evidence type="ECO:0000259" key="7">
    <source>
        <dbReference type="PROSITE" id="PS50069"/>
    </source>
</evidence>
<dbReference type="Pfam" id="PF25773">
    <property type="entry name" value="TPR_ANAPC2"/>
    <property type="match status" value="1"/>
</dbReference>
<dbReference type="Pfam" id="PF08672">
    <property type="entry name" value="ANAPC2"/>
    <property type="match status" value="1"/>
</dbReference>
<dbReference type="GO" id="GO:0031625">
    <property type="term" value="F:ubiquitin protein ligase binding"/>
    <property type="evidence" value="ECO:0007669"/>
    <property type="project" value="InterPro"/>
</dbReference>
<dbReference type="KEGG" id="tet:TTHERM_00825120"/>
<dbReference type="Proteomes" id="UP000009168">
    <property type="component" value="Unassembled WGS sequence"/>
</dbReference>
<dbReference type="EMBL" id="GG662507">
    <property type="protein sequence ID" value="EAR83717.2"/>
    <property type="molecule type" value="Genomic_DNA"/>
</dbReference>
<dbReference type="Gene3D" id="1.20.1310.10">
    <property type="entry name" value="Cullin Repeats"/>
    <property type="match status" value="1"/>
</dbReference>
<evidence type="ECO:0000256" key="2">
    <source>
        <dbReference type="ARBA" id="ARBA00022618"/>
    </source>
</evidence>
<dbReference type="SMART" id="SM00182">
    <property type="entry name" value="CULLIN"/>
    <property type="match status" value="1"/>
</dbReference>
<keyword evidence="9" id="KW-1185">Reference proteome</keyword>
<dbReference type="InterPro" id="IPR016158">
    <property type="entry name" value="Cullin_homology"/>
</dbReference>
<keyword evidence="3" id="KW-0498">Mitosis</keyword>
<evidence type="ECO:0000256" key="1">
    <source>
        <dbReference type="ARBA" id="ARBA00016068"/>
    </source>
</evidence>
<dbReference type="SUPFAM" id="SSF75632">
    <property type="entry name" value="Cullin homology domain"/>
    <property type="match status" value="1"/>
</dbReference>
<dbReference type="InterPro" id="IPR044554">
    <property type="entry name" value="ANAPC2"/>
</dbReference>
<dbReference type="Gene3D" id="3.30.230.130">
    <property type="entry name" value="Cullin, Chain C, Domain 2"/>
    <property type="match status" value="1"/>
</dbReference>
<dbReference type="PANTHER" id="PTHR45957:SF1">
    <property type="entry name" value="ANAPHASE-PROMOTING COMPLEX SUBUNIT 2"/>
    <property type="match status" value="1"/>
</dbReference>
<dbReference type="GeneID" id="7834750"/>
<dbReference type="InterPro" id="IPR057975">
    <property type="entry name" value="TPR_ANAPC2"/>
</dbReference>
<name>I7MF86_TETTS</name>
<gene>
    <name evidence="8" type="ORF">TTHERM_00825120</name>
</gene>
<dbReference type="GO" id="GO:0007091">
    <property type="term" value="P:metaphase/anaphase transition of mitotic cell cycle"/>
    <property type="evidence" value="ECO:0007669"/>
    <property type="project" value="TreeGrafter"/>
</dbReference>
<evidence type="ECO:0000256" key="3">
    <source>
        <dbReference type="ARBA" id="ARBA00022776"/>
    </source>
</evidence>
<comment type="similarity">
    <text evidence="6">Belongs to the cullin family.</text>
</comment>
<dbReference type="RefSeq" id="XP_001031380.2">
    <property type="nucleotide sequence ID" value="XM_001031380.2"/>
</dbReference>
<evidence type="ECO:0000313" key="9">
    <source>
        <dbReference type="Proteomes" id="UP000009168"/>
    </source>
</evidence>
<dbReference type="Pfam" id="PF26557">
    <property type="entry name" value="Cullin_AB"/>
    <property type="match status" value="1"/>
</dbReference>
<dbReference type="InterPro" id="IPR059120">
    <property type="entry name" value="Cullin-like_AB"/>
</dbReference>
<dbReference type="InParanoid" id="I7MF86"/>
<keyword evidence="5" id="KW-0131">Cell cycle</keyword>
<dbReference type="STRING" id="312017.I7MF86"/>
<dbReference type="OrthoDB" id="5581181at2759"/>
<dbReference type="GO" id="GO:0006511">
    <property type="term" value="P:ubiquitin-dependent protein catabolic process"/>
    <property type="evidence" value="ECO:0007669"/>
    <property type="project" value="InterPro"/>
</dbReference>